<gene>
    <name evidence="6" type="ORF">RISK_002293</name>
</gene>
<keyword evidence="1 4" id="KW-0349">Heme</keyword>
<dbReference type="GO" id="GO:0009055">
    <property type="term" value="F:electron transfer activity"/>
    <property type="evidence" value="ECO:0007669"/>
    <property type="project" value="InterPro"/>
</dbReference>
<dbReference type="Proteomes" id="UP000036367">
    <property type="component" value="Unassembled WGS sequence"/>
</dbReference>
<dbReference type="GO" id="GO:0020037">
    <property type="term" value="F:heme binding"/>
    <property type="evidence" value="ECO:0007669"/>
    <property type="project" value="InterPro"/>
</dbReference>
<organism evidence="6 7">
    <name type="scientific">Rhodopirellula islandica</name>
    <dbReference type="NCBI Taxonomy" id="595434"/>
    <lineage>
        <taxon>Bacteria</taxon>
        <taxon>Pseudomonadati</taxon>
        <taxon>Planctomycetota</taxon>
        <taxon>Planctomycetia</taxon>
        <taxon>Pirellulales</taxon>
        <taxon>Pirellulaceae</taxon>
        <taxon>Rhodopirellula</taxon>
    </lineage>
</organism>
<evidence type="ECO:0000256" key="4">
    <source>
        <dbReference type="PROSITE-ProRule" id="PRU00433"/>
    </source>
</evidence>
<dbReference type="AlphaFoldDB" id="A0A0J1BGL3"/>
<comment type="caution">
    <text evidence="6">The sequence shown here is derived from an EMBL/GenBank/DDBJ whole genome shotgun (WGS) entry which is preliminary data.</text>
</comment>
<dbReference type="PROSITE" id="PS51257">
    <property type="entry name" value="PROKAR_LIPOPROTEIN"/>
    <property type="match status" value="1"/>
</dbReference>
<feature type="domain" description="Cytochrome c" evidence="5">
    <location>
        <begin position="34"/>
        <end position="142"/>
    </location>
</feature>
<protein>
    <submittedName>
        <fullName evidence="6">Cytochrome c family protein</fullName>
    </submittedName>
</protein>
<dbReference type="GO" id="GO:0046872">
    <property type="term" value="F:metal ion binding"/>
    <property type="evidence" value="ECO:0007669"/>
    <property type="project" value="UniProtKB-KW"/>
</dbReference>
<dbReference type="PATRIC" id="fig|595434.4.peg.2188"/>
<evidence type="ECO:0000256" key="1">
    <source>
        <dbReference type="ARBA" id="ARBA00022617"/>
    </source>
</evidence>
<keyword evidence="7" id="KW-1185">Reference proteome</keyword>
<dbReference type="InterPro" id="IPR036909">
    <property type="entry name" value="Cyt_c-like_dom_sf"/>
</dbReference>
<keyword evidence="3 4" id="KW-0408">Iron</keyword>
<accession>A0A0J1BGL3</accession>
<evidence type="ECO:0000256" key="3">
    <source>
        <dbReference type="ARBA" id="ARBA00023004"/>
    </source>
</evidence>
<dbReference type="Pfam" id="PF00034">
    <property type="entry name" value="Cytochrom_C"/>
    <property type="match status" value="1"/>
</dbReference>
<dbReference type="Gene3D" id="1.10.760.10">
    <property type="entry name" value="Cytochrome c-like domain"/>
    <property type="match status" value="1"/>
</dbReference>
<evidence type="ECO:0000256" key="2">
    <source>
        <dbReference type="ARBA" id="ARBA00022723"/>
    </source>
</evidence>
<dbReference type="EMBL" id="LECT01000017">
    <property type="protein sequence ID" value="KLU05661.1"/>
    <property type="molecule type" value="Genomic_DNA"/>
</dbReference>
<dbReference type="InterPro" id="IPR009056">
    <property type="entry name" value="Cyt_c-like_dom"/>
</dbReference>
<keyword evidence="2 4" id="KW-0479">Metal-binding</keyword>
<dbReference type="PROSITE" id="PS51007">
    <property type="entry name" value="CYTC"/>
    <property type="match status" value="1"/>
</dbReference>
<sequence>MMKTIHILFGVLLLGLIGCTPDPKSGKGFTLPEGDITRGKSTFEQLNCQACHTVAGVTFDDTEQSSNSDSTDLKVVALGGEKMAVQTYGDLVTSIINPSHRFAKGFDQADIASEGESKMRNYNEVMTVQQLIDLVTFLESHYSVKPYEPTPYGPYSF</sequence>
<evidence type="ECO:0000313" key="7">
    <source>
        <dbReference type="Proteomes" id="UP000036367"/>
    </source>
</evidence>
<evidence type="ECO:0000313" key="6">
    <source>
        <dbReference type="EMBL" id="KLU05661.1"/>
    </source>
</evidence>
<dbReference type="STRING" id="595434.RISK_002293"/>
<proteinExistence type="predicted"/>
<evidence type="ECO:0000259" key="5">
    <source>
        <dbReference type="PROSITE" id="PS51007"/>
    </source>
</evidence>
<reference evidence="6" key="1">
    <citation type="submission" date="2015-05" db="EMBL/GenBank/DDBJ databases">
        <title>Permanent draft genome of Rhodopirellula islandicus K833.</title>
        <authorList>
            <person name="Kizina J."/>
            <person name="Richter M."/>
            <person name="Glockner F.O."/>
            <person name="Harder J."/>
        </authorList>
    </citation>
    <scope>NUCLEOTIDE SEQUENCE [LARGE SCALE GENOMIC DNA]</scope>
    <source>
        <strain evidence="6">K833</strain>
    </source>
</reference>
<dbReference type="SUPFAM" id="SSF46626">
    <property type="entry name" value="Cytochrome c"/>
    <property type="match status" value="1"/>
</dbReference>
<name>A0A0J1BGL3_RHOIS</name>